<dbReference type="PATRIC" id="fig|369723.5.peg.3899"/>
<protein>
    <submittedName>
        <fullName evidence="5">GCN5-related N-acetyltransferase</fullName>
    </submittedName>
</protein>
<sequence length="192" mass="21363">MDDLSIRDRVPADLKRCISLLADVHRLDRYPLNWPADPYQWLSPDNTRHAWIAERGAAVVGHVVVHHHAAFATDPASPTVAEVGRLFVAPAARRHNTATQLLHHARQWAAEHQLDLTLEIVDDTRSAAAIALYERTGWRHTHTTTAAWTSPEGRPVRLRRYTLRETVPASGPSGDPVLNENVVQPIGSPTGR</sequence>
<dbReference type="SUPFAM" id="SSF55729">
    <property type="entry name" value="Acyl-CoA N-acyltransferases (Nat)"/>
    <property type="match status" value="1"/>
</dbReference>
<dbReference type="AlphaFoldDB" id="A4XBB1"/>
<dbReference type="Proteomes" id="UP000000235">
    <property type="component" value="Chromosome"/>
</dbReference>
<dbReference type="PANTHER" id="PTHR43877">
    <property type="entry name" value="AMINOALKYLPHOSPHONATE N-ACETYLTRANSFERASE-RELATED-RELATED"/>
    <property type="match status" value="1"/>
</dbReference>
<feature type="domain" description="N-acetyltransferase" evidence="4">
    <location>
        <begin position="4"/>
        <end position="168"/>
    </location>
</feature>
<accession>A4XBB1</accession>
<dbReference type="Gene3D" id="3.40.630.30">
    <property type="match status" value="1"/>
</dbReference>
<feature type="region of interest" description="Disordered" evidence="3">
    <location>
        <begin position="166"/>
        <end position="192"/>
    </location>
</feature>
<proteinExistence type="predicted"/>
<keyword evidence="2" id="KW-0012">Acyltransferase</keyword>
<evidence type="ECO:0000256" key="3">
    <source>
        <dbReference type="SAM" id="MobiDB-lite"/>
    </source>
</evidence>
<dbReference type="InterPro" id="IPR016181">
    <property type="entry name" value="Acyl_CoA_acyltransferase"/>
</dbReference>
<dbReference type="CDD" id="cd04301">
    <property type="entry name" value="NAT_SF"/>
    <property type="match status" value="1"/>
</dbReference>
<organism evidence="5 6">
    <name type="scientific">Salinispora tropica (strain ATCC BAA-916 / DSM 44818 / JCM 13857 / NBRC 105044 / CNB-440)</name>
    <dbReference type="NCBI Taxonomy" id="369723"/>
    <lineage>
        <taxon>Bacteria</taxon>
        <taxon>Bacillati</taxon>
        <taxon>Actinomycetota</taxon>
        <taxon>Actinomycetes</taxon>
        <taxon>Micromonosporales</taxon>
        <taxon>Micromonosporaceae</taxon>
        <taxon>Salinispora</taxon>
    </lineage>
</organism>
<dbReference type="eggNOG" id="COG0456">
    <property type="taxonomic scope" value="Bacteria"/>
</dbReference>
<keyword evidence="1 5" id="KW-0808">Transferase</keyword>
<dbReference type="KEGG" id="stp:Strop_3779"/>
<evidence type="ECO:0000313" key="5">
    <source>
        <dbReference type="EMBL" id="ABP56210.1"/>
    </source>
</evidence>
<evidence type="ECO:0000256" key="2">
    <source>
        <dbReference type="ARBA" id="ARBA00023315"/>
    </source>
</evidence>
<dbReference type="RefSeq" id="WP_012014985.1">
    <property type="nucleotide sequence ID" value="NC_009380.1"/>
</dbReference>
<keyword evidence="6" id="KW-1185">Reference proteome</keyword>
<dbReference type="EMBL" id="CP000667">
    <property type="protein sequence ID" value="ABP56210.1"/>
    <property type="molecule type" value="Genomic_DNA"/>
</dbReference>
<reference evidence="6" key="1">
    <citation type="journal article" date="2007" name="Proc. Natl. Acad. Sci. U.S.A.">
        <title>Genome sequencing reveals complex secondary metabolome in the marine actinomycete Salinispora tropica.</title>
        <authorList>
            <person name="Udwary D.W."/>
            <person name="Zeigler L."/>
            <person name="Asolkar R.N."/>
            <person name="Singan V."/>
            <person name="Lapidus A."/>
            <person name="Fenical W."/>
            <person name="Jensen P.R."/>
            <person name="Moore B.S."/>
        </authorList>
    </citation>
    <scope>NUCLEOTIDE SEQUENCE [LARGE SCALE GENOMIC DNA]</scope>
    <source>
        <strain evidence="6">ATCC BAA-916 / DSM 44818 / CNB-440</strain>
    </source>
</reference>
<evidence type="ECO:0000256" key="1">
    <source>
        <dbReference type="ARBA" id="ARBA00022679"/>
    </source>
</evidence>
<dbReference type="Pfam" id="PF00583">
    <property type="entry name" value="Acetyltransf_1"/>
    <property type="match status" value="1"/>
</dbReference>
<gene>
    <name evidence="5" type="ordered locus">Strop_3779</name>
</gene>
<dbReference type="HOGENOM" id="CLU_123909_1_0_11"/>
<dbReference type="GO" id="GO:0016747">
    <property type="term" value="F:acyltransferase activity, transferring groups other than amino-acyl groups"/>
    <property type="evidence" value="ECO:0007669"/>
    <property type="project" value="InterPro"/>
</dbReference>
<evidence type="ECO:0000259" key="4">
    <source>
        <dbReference type="PROSITE" id="PS51186"/>
    </source>
</evidence>
<dbReference type="InterPro" id="IPR000182">
    <property type="entry name" value="GNAT_dom"/>
</dbReference>
<dbReference type="PROSITE" id="PS51186">
    <property type="entry name" value="GNAT"/>
    <property type="match status" value="1"/>
</dbReference>
<dbReference type="STRING" id="369723.Strop_3779"/>
<dbReference type="InterPro" id="IPR050832">
    <property type="entry name" value="Bact_Acetyltransf"/>
</dbReference>
<evidence type="ECO:0000313" key="6">
    <source>
        <dbReference type="Proteomes" id="UP000000235"/>
    </source>
</evidence>
<name>A4XBB1_SALTO</name>